<keyword evidence="7" id="KW-1133">Transmembrane helix</keyword>
<sequence>MKMGAEYKTNLSADRVLEIIQAESQQLGYQINPLPSDTKLIRLTYSCPSAKASLKALLHRIPTDIDWEISTRDNETCIYCNSKLSGAYLPVIFFFLIVTLICFPTGQIIFNSNLILSFTVKSLLYLILSTISLVLGYITYSLIEGRRSYRLFSILGKIRLEAIQEHGYFIDYKPQSYIIEIGYLIFIVMFFCIVLLLDPINLQSGWFLNSLFFSFVLITVFISVFFFIYYIKGSGMRLFPGLSGISSAFAIILLLSAQCPWYLENDSLKGDKRKFLEEVQQYLTSDNSLTIYPMSLNSNPIQSKKMVEFPAKLKSLGWALWCGTFLVISLSIFAFWSGIDTLFEGYTYLYQMTKHLDSRWTQNIAQGKSFTGKSFMKIFRILFSTLWIILSIAIIAELAYLIWSMSYYNQTSSLNWYKLSVISSYFAFNASFNNTLVSCAIHYFWLVYFFVIWGFFMISVGSFIIQDLVLFLKVRGKNLHINDKEKELNEKIASTWRKQSLQPPPVIILNETSTPIAKAHYIAFSHFKMAIEISTGYIDYLNSDELDAVLGHEMVHCLKKHCLLNYFLRLIGRLTFVGDGFVWMLQDSFGYEVQADRLAVELFGVKPRALKDSLGQYHIAKMLDDENKFKTATGISIESNEIGSDHGNTEYFNIRQLTLKKRLRYGLKLFIQQYIGIAYTGDWHPSMDYRVAMLDTME</sequence>
<keyword evidence="7" id="KW-0812">Transmembrane</keyword>
<evidence type="ECO:0000313" key="9">
    <source>
        <dbReference type="EMBL" id="RJP60111.1"/>
    </source>
</evidence>
<keyword evidence="5" id="KW-0862">Zinc</keyword>
<accession>A0A3A4REV9</accession>
<dbReference type="Gene3D" id="3.30.2010.10">
    <property type="entry name" value="Metalloproteases ('zincins'), catalytic domain"/>
    <property type="match status" value="1"/>
</dbReference>
<dbReference type="Pfam" id="PF01435">
    <property type="entry name" value="Peptidase_M48"/>
    <property type="match status" value="1"/>
</dbReference>
<keyword evidence="4" id="KW-0378">Hydrolase</keyword>
<name>A0A3A4REV9_9BACT</name>
<feature type="transmembrane region" description="Helical" evidence="7">
    <location>
        <begin position="444"/>
        <end position="465"/>
    </location>
</feature>
<feature type="transmembrane region" description="Helical" evidence="7">
    <location>
        <begin position="238"/>
        <end position="263"/>
    </location>
</feature>
<keyword evidence="2" id="KW-0645">Protease</keyword>
<dbReference type="GO" id="GO:0046872">
    <property type="term" value="F:metal ion binding"/>
    <property type="evidence" value="ECO:0007669"/>
    <property type="project" value="UniProtKB-KW"/>
</dbReference>
<protein>
    <recommendedName>
        <fullName evidence="8">Peptidase M48 domain-containing protein</fullName>
    </recommendedName>
</protein>
<evidence type="ECO:0000259" key="8">
    <source>
        <dbReference type="Pfam" id="PF01435"/>
    </source>
</evidence>
<evidence type="ECO:0000256" key="6">
    <source>
        <dbReference type="ARBA" id="ARBA00023049"/>
    </source>
</evidence>
<evidence type="ECO:0000256" key="2">
    <source>
        <dbReference type="ARBA" id="ARBA00022670"/>
    </source>
</evidence>
<evidence type="ECO:0000256" key="4">
    <source>
        <dbReference type="ARBA" id="ARBA00022801"/>
    </source>
</evidence>
<dbReference type="GO" id="GO:0006508">
    <property type="term" value="P:proteolysis"/>
    <property type="evidence" value="ECO:0007669"/>
    <property type="project" value="UniProtKB-KW"/>
</dbReference>
<feature type="domain" description="Peptidase M48" evidence="8">
    <location>
        <begin position="485"/>
        <end position="571"/>
    </location>
</feature>
<dbReference type="GO" id="GO:0004222">
    <property type="term" value="F:metalloendopeptidase activity"/>
    <property type="evidence" value="ECO:0007669"/>
    <property type="project" value="InterPro"/>
</dbReference>
<comment type="caution">
    <text evidence="9">The sequence shown here is derived from an EMBL/GenBank/DDBJ whole genome shotgun (WGS) entry which is preliminary data.</text>
</comment>
<dbReference type="Proteomes" id="UP000266426">
    <property type="component" value="Unassembled WGS sequence"/>
</dbReference>
<comment type="cofactor">
    <cofactor evidence="1">
        <name>Zn(2+)</name>
        <dbReference type="ChEBI" id="CHEBI:29105"/>
    </cofactor>
</comment>
<keyword evidence="3" id="KW-0479">Metal-binding</keyword>
<feature type="transmembrane region" description="Helical" evidence="7">
    <location>
        <begin position="415"/>
        <end position="432"/>
    </location>
</feature>
<keyword evidence="6" id="KW-0482">Metalloprotease</keyword>
<reference evidence="9 10" key="1">
    <citation type="journal article" date="2017" name="ISME J.">
        <title>Energy and carbon metabolisms in a deep terrestrial subsurface fluid microbial community.</title>
        <authorList>
            <person name="Momper L."/>
            <person name="Jungbluth S.P."/>
            <person name="Lee M.D."/>
            <person name="Amend J.P."/>
        </authorList>
    </citation>
    <scope>NUCLEOTIDE SEQUENCE [LARGE SCALE GENOMIC DNA]</scope>
    <source>
        <strain evidence="9">SURF_26</strain>
    </source>
</reference>
<feature type="transmembrane region" description="Helical" evidence="7">
    <location>
        <begin position="378"/>
        <end position="403"/>
    </location>
</feature>
<dbReference type="InterPro" id="IPR001915">
    <property type="entry name" value="Peptidase_M48"/>
</dbReference>
<evidence type="ECO:0000256" key="1">
    <source>
        <dbReference type="ARBA" id="ARBA00001947"/>
    </source>
</evidence>
<evidence type="ECO:0000256" key="5">
    <source>
        <dbReference type="ARBA" id="ARBA00022833"/>
    </source>
</evidence>
<evidence type="ECO:0000256" key="7">
    <source>
        <dbReference type="SAM" id="Phobius"/>
    </source>
</evidence>
<keyword evidence="7" id="KW-0472">Membrane</keyword>
<feature type="transmembrane region" description="Helical" evidence="7">
    <location>
        <begin position="88"/>
        <end position="110"/>
    </location>
</feature>
<gene>
    <name evidence="9" type="ORF">C4541_04915</name>
</gene>
<evidence type="ECO:0000256" key="3">
    <source>
        <dbReference type="ARBA" id="ARBA00022723"/>
    </source>
</evidence>
<evidence type="ECO:0000313" key="10">
    <source>
        <dbReference type="Proteomes" id="UP000266426"/>
    </source>
</evidence>
<feature type="transmembrane region" description="Helical" evidence="7">
    <location>
        <begin position="206"/>
        <end position="231"/>
    </location>
</feature>
<dbReference type="EMBL" id="QZJZ01000035">
    <property type="protein sequence ID" value="RJP60111.1"/>
    <property type="molecule type" value="Genomic_DNA"/>
</dbReference>
<feature type="transmembrane region" description="Helical" evidence="7">
    <location>
        <begin position="122"/>
        <end position="143"/>
    </location>
</feature>
<proteinExistence type="predicted"/>
<dbReference type="AlphaFoldDB" id="A0A3A4REV9"/>
<feature type="transmembrane region" description="Helical" evidence="7">
    <location>
        <begin position="318"/>
        <end position="339"/>
    </location>
</feature>
<organism evidence="9 10">
    <name type="scientific">Candidatus Auribacter fodinae</name>
    <dbReference type="NCBI Taxonomy" id="2093366"/>
    <lineage>
        <taxon>Bacteria</taxon>
        <taxon>Pseudomonadati</taxon>
        <taxon>Candidatus Auribacterota</taxon>
        <taxon>Candidatus Auribacteria</taxon>
        <taxon>Candidatus Auribacterales</taxon>
        <taxon>Candidatus Auribacteraceae</taxon>
        <taxon>Candidatus Auribacter</taxon>
    </lineage>
</organism>
<feature type="transmembrane region" description="Helical" evidence="7">
    <location>
        <begin position="181"/>
        <end position="200"/>
    </location>
</feature>